<dbReference type="Pfam" id="PF00903">
    <property type="entry name" value="Glyoxalase"/>
    <property type="match status" value="1"/>
</dbReference>
<evidence type="ECO:0000313" key="4">
    <source>
        <dbReference type="Proteomes" id="UP000288071"/>
    </source>
</evidence>
<gene>
    <name evidence="3" type="ORF">EOW66_18365</name>
</gene>
<reference evidence="4" key="2">
    <citation type="submission" date="2019-01" db="EMBL/GenBank/DDBJ databases">
        <title>Sinorhodobacter populi sp. nov. isolated from the symptomatic bark tissue of Populus euramericana canker.</title>
        <authorList>
            <person name="Li Y."/>
        </authorList>
    </citation>
    <scope>NUCLEOTIDE SEQUENCE [LARGE SCALE GENOMIC DNA]</scope>
    <source>
        <strain evidence="4">CGMCC 1.12963</strain>
    </source>
</reference>
<protein>
    <recommendedName>
        <fullName evidence="2">VOC domain-containing protein</fullName>
    </recommendedName>
</protein>
<dbReference type="GO" id="GO:0004493">
    <property type="term" value="F:methylmalonyl-CoA epimerase activity"/>
    <property type="evidence" value="ECO:0007669"/>
    <property type="project" value="TreeGrafter"/>
</dbReference>
<keyword evidence="4" id="KW-1185">Reference proteome</keyword>
<reference evidence="3 4" key="1">
    <citation type="submission" date="2019-01" db="EMBL/GenBank/DDBJ databases">
        <title>Sinorhodobacter populi sp. nov. isolated from the symptomatic bark tissue of Populus euramericana canker.</title>
        <authorList>
            <person name="Xu G."/>
        </authorList>
    </citation>
    <scope>NUCLEOTIDE SEQUENCE [LARGE SCALE GENOMIC DNA]</scope>
    <source>
        <strain evidence="3 4">CGMCC 1.12963</strain>
    </source>
</reference>
<dbReference type="SUPFAM" id="SSF54593">
    <property type="entry name" value="Glyoxalase/Bleomycin resistance protein/Dihydroxybiphenyl dioxygenase"/>
    <property type="match status" value="1"/>
</dbReference>
<sequence>MIRGIHHPSLATDDLDTLLPFYRDLLGFEVISTFGWEAGSDLSALAGQITGISGSTARSALLKAGNAFLEIFEYTTPLSARSDAPALSNKGIAHVCFDSDDVHADHARLSAEGIRFNSDPIKVGPMRVCYCRDPDGNFVELQQITDPDSGLALTI</sequence>
<dbReference type="PANTHER" id="PTHR43048:SF3">
    <property type="entry name" value="METHYLMALONYL-COA EPIMERASE, MITOCHONDRIAL"/>
    <property type="match status" value="1"/>
</dbReference>
<dbReference type="PANTHER" id="PTHR43048">
    <property type="entry name" value="METHYLMALONYL-COA EPIMERASE"/>
    <property type="match status" value="1"/>
</dbReference>
<dbReference type="RefSeq" id="WP_128157784.1">
    <property type="nucleotide sequence ID" value="NZ_JBHSOM010000019.1"/>
</dbReference>
<proteinExistence type="predicted"/>
<dbReference type="InterPro" id="IPR051785">
    <property type="entry name" value="MMCE/EMCE_epimerase"/>
</dbReference>
<evidence type="ECO:0000256" key="1">
    <source>
        <dbReference type="ARBA" id="ARBA00022723"/>
    </source>
</evidence>
<feature type="domain" description="VOC" evidence="2">
    <location>
        <begin position="4"/>
        <end position="144"/>
    </location>
</feature>
<name>A0A443LGW7_9RHOB</name>
<dbReference type="EMBL" id="SAVA01000015">
    <property type="protein sequence ID" value="RWR48396.1"/>
    <property type="molecule type" value="Genomic_DNA"/>
</dbReference>
<dbReference type="GO" id="GO:0046491">
    <property type="term" value="P:L-methylmalonyl-CoA metabolic process"/>
    <property type="evidence" value="ECO:0007669"/>
    <property type="project" value="TreeGrafter"/>
</dbReference>
<dbReference type="Gene3D" id="3.10.180.10">
    <property type="entry name" value="2,3-Dihydroxybiphenyl 1,2-Dioxygenase, domain 1"/>
    <property type="match status" value="1"/>
</dbReference>
<dbReference type="InterPro" id="IPR029068">
    <property type="entry name" value="Glyas_Bleomycin-R_OHBP_Dase"/>
</dbReference>
<keyword evidence="1" id="KW-0479">Metal-binding</keyword>
<dbReference type="InterPro" id="IPR037523">
    <property type="entry name" value="VOC_core"/>
</dbReference>
<comment type="caution">
    <text evidence="3">The sequence shown here is derived from an EMBL/GenBank/DDBJ whole genome shotgun (WGS) entry which is preliminary data.</text>
</comment>
<dbReference type="InterPro" id="IPR004360">
    <property type="entry name" value="Glyas_Fos-R_dOase_dom"/>
</dbReference>
<organism evidence="3 4">
    <name type="scientific">Paenirhodobacter huangdaonensis</name>
    <dbReference type="NCBI Taxonomy" id="2501515"/>
    <lineage>
        <taxon>Bacteria</taxon>
        <taxon>Pseudomonadati</taxon>
        <taxon>Pseudomonadota</taxon>
        <taxon>Alphaproteobacteria</taxon>
        <taxon>Rhodobacterales</taxon>
        <taxon>Rhodobacter group</taxon>
        <taxon>Paenirhodobacter</taxon>
    </lineage>
</organism>
<dbReference type="AlphaFoldDB" id="A0A443LGW7"/>
<evidence type="ECO:0000313" key="3">
    <source>
        <dbReference type="EMBL" id="RWR48396.1"/>
    </source>
</evidence>
<dbReference type="Proteomes" id="UP000288071">
    <property type="component" value="Unassembled WGS sequence"/>
</dbReference>
<accession>A0A443LGW7</accession>
<evidence type="ECO:0000259" key="2">
    <source>
        <dbReference type="PROSITE" id="PS51819"/>
    </source>
</evidence>
<dbReference type="PROSITE" id="PS51819">
    <property type="entry name" value="VOC"/>
    <property type="match status" value="1"/>
</dbReference>
<dbReference type="GO" id="GO:0046872">
    <property type="term" value="F:metal ion binding"/>
    <property type="evidence" value="ECO:0007669"/>
    <property type="project" value="UniProtKB-KW"/>
</dbReference>